<dbReference type="PANTHER" id="PTHR10445">
    <property type="entry name" value="GENERAL TRANSCRIPTION FACTOR IIF SUBUNIT 2"/>
    <property type="match status" value="1"/>
</dbReference>
<name>A0A0A9DEQ1_ARUDO</name>
<protein>
    <submittedName>
        <fullName evidence="2">ATP binding protein</fullName>
    </submittedName>
</protein>
<dbReference type="PANTHER" id="PTHR10445:SF0">
    <property type="entry name" value="GENERAL TRANSCRIPTION FACTOR IIF SUBUNIT 2"/>
    <property type="match status" value="1"/>
</dbReference>
<accession>A0A0A9DEQ1</accession>
<dbReference type="AlphaFoldDB" id="A0A0A9DEQ1"/>
<dbReference type="InterPro" id="IPR036388">
    <property type="entry name" value="WH-like_DNA-bd_sf"/>
</dbReference>
<dbReference type="EMBL" id="GBRH01211569">
    <property type="protein sequence ID" value="JAD86326.1"/>
    <property type="molecule type" value="Transcribed_RNA"/>
</dbReference>
<proteinExistence type="predicted"/>
<reference evidence="2" key="2">
    <citation type="journal article" date="2015" name="Data Brief">
        <title>Shoot transcriptome of the giant reed, Arundo donax.</title>
        <authorList>
            <person name="Barrero R.A."/>
            <person name="Guerrero F.D."/>
            <person name="Moolhuijzen P."/>
            <person name="Goolsby J.A."/>
            <person name="Tidwell J."/>
            <person name="Bellgard S.E."/>
            <person name="Bellgard M.I."/>
        </authorList>
    </citation>
    <scope>NUCLEOTIDE SEQUENCE</scope>
    <source>
        <tissue evidence="2">Shoot tissue taken approximately 20 cm above the soil surface</tissue>
    </source>
</reference>
<dbReference type="Gene3D" id="1.10.10.10">
    <property type="entry name" value="Winged helix-like DNA-binding domain superfamily/Winged helix DNA-binding domain"/>
    <property type="match status" value="1"/>
</dbReference>
<dbReference type="InterPro" id="IPR003196">
    <property type="entry name" value="TFIIF_beta"/>
</dbReference>
<reference evidence="2" key="1">
    <citation type="submission" date="2014-09" db="EMBL/GenBank/DDBJ databases">
        <authorList>
            <person name="Magalhaes I.L.F."/>
            <person name="Oliveira U."/>
            <person name="Santos F.R."/>
            <person name="Vidigal T.H.D.A."/>
            <person name="Brescovit A.D."/>
            <person name="Santos A.J."/>
        </authorList>
    </citation>
    <scope>NUCLEOTIDE SEQUENCE</scope>
    <source>
        <tissue evidence="2">Shoot tissue taken approximately 20 cm above the soil surface</tissue>
    </source>
</reference>
<feature type="region of interest" description="Disordered" evidence="1">
    <location>
        <begin position="54"/>
        <end position="73"/>
    </location>
</feature>
<dbReference type="GO" id="GO:0006367">
    <property type="term" value="P:transcription initiation at RNA polymerase II promoter"/>
    <property type="evidence" value="ECO:0007669"/>
    <property type="project" value="InterPro"/>
</dbReference>
<organism evidence="2">
    <name type="scientific">Arundo donax</name>
    <name type="common">Giant reed</name>
    <name type="synonym">Donax arundinaceus</name>
    <dbReference type="NCBI Taxonomy" id="35708"/>
    <lineage>
        <taxon>Eukaryota</taxon>
        <taxon>Viridiplantae</taxon>
        <taxon>Streptophyta</taxon>
        <taxon>Embryophyta</taxon>
        <taxon>Tracheophyta</taxon>
        <taxon>Spermatophyta</taxon>
        <taxon>Magnoliopsida</taxon>
        <taxon>Liliopsida</taxon>
        <taxon>Poales</taxon>
        <taxon>Poaceae</taxon>
        <taxon>PACMAD clade</taxon>
        <taxon>Arundinoideae</taxon>
        <taxon>Arundineae</taxon>
        <taxon>Arundo</taxon>
    </lineage>
</organism>
<evidence type="ECO:0000256" key="1">
    <source>
        <dbReference type="SAM" id="MobiDB-lite"/>
    </source>
</evidence>
<dbReference type="GO" id="GO:0005674">
    <property type="term" value="C:transcription factor TFIIF complex"/>
    <property type="evidence" value="ECO:0007669"/>
    <property type="project" value="InterPro"/>
</dbReference>
<feature type="region of interest" description="Disordered" evidence="1">
    <location>
        <begin position="1"/>
        <end position="25"/>
    </location>
</feature>
<evidence type="ECO:0000313" key="2">
    <source>
        <dbReference type="EMBL" id="JAD86326.1"/>
    </source>
</evidence>
<sequence>MGPMSGMVGLAPSGSKEIKKPKLAAKPSEVKITQMDSWELENIQYKLFGRQPNRPLKQLKQEPDQPEQLLKEI</sequence>
<feature type="compositionally biased region" description="Basic and acidic residues" evidence="1">
    <location>
        <begin position="59"/>
        <end position="73"/>
    </location>
</feature>